<reference evidence="14 15" key="1">
    <citation type="submission" date="2018-03" db="EMBL/GenBank/DDBJ databases">
        <title>Genomic Encyclopedia of Archaeal and Bacterial Type Strains, Phase II (KMG-II): from individual species to whole genera.</title>
        <authorList>
            <person name="Goeker M."/>
        </authorList>
    </citation>
    <scope>NUCLEOTIDE SEQUENCE [LARGE SCALE GENOMIC DNA]</scope>
    <source>
        <strain evidence="14 15">DSM 45601</strain>
    </source>
</reference>
<keyword evidence="6 10" id="KW-0812">Transmembrane</keyword>
<comment type="function">
    <text evidence="10">Protein O-mannosyltransferase that catalyzes the transfer of a single mannose residue from a polyprenol phospho-mannosyl lipidic donor to the hydroxyl group of selected serine and threonine residues in acceptor proteins.</text>
</comment>
<feature type="transmembrane region" description="Helical" evidence="10">
    <location>
        <begin position="224"/>
        <end position="245"/>
    </location>
</feature>
<keyword evidence="4 10" id="KW-0328">Glycosyltransferase</keyword>
<evidence type="ECO:0000259" key="12">
    <source>
        <dbReference type="Pfam" id="PF02366"/>
    </source>
</evidence>
<feature type="transmembrane region" description="Helical" evidence="10">
    <location>
        <begin position="132"/>
        <end position="153"/>
    </location>
</feature>
<keyword evidence="7 10" id="KW-1133">Transmembrane helix</keyword>
<feature type="transmembrane region" description="Helical" evidence="10">
    <location>
        <begin position="160"/>
        <end position="177"/>
    </location>
</feature>
<evidence type="ECO:0000256" key="10">
    <source>
        <dbReference type="RuleBase" id="RU367007"/>
    </source>
</evidence>
<dbReference type="OrthoDB" id="9776737at2"/>
<feature type="transmembrane region" description="Helical" evidence="10">
    <location>
        <begin position="432"/>
        <end position="448"/>
    </location>
</feature>
<dbReference type="GO" id="GO:0005886">
    <property type="term" value="C:plasma membrane"/>
    <property type="evidence" value="ECO:0007669"/>
    <property type="project" value="UniProtKB-SubCell"/>
</dbReference>
<feature type="transmembrane region" description="Helical" evidence="10">
    <location>
        <begin position="251"/>
        <end position="269"/>
    </location>
</feature>
<protein>
    <recommendedName>
        <fullName evidence="9 10">Polyprenol-phosphate-mannose--protein mannosyltransferase</fullName>
        <ecNumber evidence="10">2.4.1.-</ecNumber>
    </recommendedName>
</protein>
<evidence type="ECO:0000256" key="9">
    <source>
        <dbReference type="ARBA" id="ARBA00093617"/>
    </source>
</evidence>
<keyword evidence="5 10" id="KW-0808">Transferase</keyword>
<sequence length="536" mass="59204">MTVSDVDEQRSEDAPPPRQDPPPLRERLVSALPGGLLLGWLGPILVAAFAGALRFIRLGDPPEIMFDETYYAKDAFGLLRFGAEHETVEGADDLLNAGNAEIFGDGGAFVVHPPVGKWIIAAGEWAFGMTPFGWRFGAALIGALSVLLIARIARRMTRSTLLGCVAGLLLALDGLHFTLSRIALLDIFLMFWILAAFGCLVVDRDRTRARLAARMEGLAGARRMGPWLGVRWWRVAAAVCMGLAVGTKWSALFYVAAFGLLTVAWDYGARRSSGLREPGRTWFLLDAVPAFFTVMLVGFATYLATWTGWFLSSTGWGRDAVPVPADSPLPGPLASALSTLQALARYHVEAYSFHSGLDSDHDYQSTPWQWPLLLRPIIFWYRAYEPGQNGCAADRCSQAVLALGNPAIWWAAIPALIALWVWWLIYRDWRAGSVLLGYAAGWLPWFAFPDRTMFFFYAAPMLPFMVLALTLVIGAVVGPGAQAPRWSPMRRMVGASVAGTYLLLVIAVFYYFYPVLAGEIVPWDSWNARMWLQSWI</sequence>
<evidence type="ECO:0000256" key="6">
    <source>
        <dbReference type="ARBA" id="ARBA00022692"/>
    </source>
</evidence>
<dbReference type="RefSeq" id="WP_106243468.1">
    <property type="nucleotide sequence ID" value="NZ_PVZC01000002.1"/>
</dbReference>
<comment type="caution">
    <text evidence="14">The sequence shown here is derived from an EMBL/GenBank/DDBJ whole genome shotgun (WGS) entry which is preliminary data.</text>
</comment>
<evidence type="ECO:0000313" key="15">
    <source>
        <dbReference type="Proteomes" id="UP000237846"/>
    </source>
</evidence>
<dbReference type="Proteomes" id="UP000237846">
    <property type="component" value="Unassembled WGS sequence"/>
</dbReference>
<dbReference type="Pfam" id="PF02366">
    <property type="entry name" value="PMT"/>
    <property type="match status" value="1"/>
</dbReference>
<feature type="transmembrane region" description="Helical" evidence="10">
    <location>
        <begin position="281"/>
        <end position="304"/>
    </location>
</feature>
<dbReference type="GO" id="GO:0012505">
    <property type="term" value="C:endomembrane system"/>
    <property type="evidence" value="ECO:0007669"/>
    <property type="project" value="UniProtKB-SubCell"/>
</dbReference>
<organism evidence="14 15">
    <name type="scientific">Allonocardiopsis opalescens</name>
    <dbReference type="NCBI Taxonomy" id="1144618"/>
    <lineage>
        <taxon>Bacteria</taxon>
        <taxon>Bacillati</taxon>
        <taxon>Actinomycetota</taxon>
        <taxon>Actinomycetes</taxon>
        <taxon>Streptosporangiales</taxon>
        <taxon>Allonocardiopsis</taxon>
    </lineage>
</organism>
<dbReference type="InterPro" id="IPR027005">
    <property type="entry name" value="PMT-like"/>
</dbReference>
<evidence type="ECO:0000256" key="2">
    <source>
        <dbReference type="ARBA" id="ARBA00004922"/>
    </source>
</evidence>
<evidence type="ECO:0000256" key="11">
    <source>
        <dbReference type="SAM" id="MobiDB-lite"/>
    </source>
</evidence>
<feature type="transmembrane region" description="Helical" evidence="10">
    <location>
        <begin position="493"/>
        <end position="513"/>
    </location>
</feature>
<dbReference type="AlphaFoldDB" id="A0A2T0Q964"/>
<dbReference type="EMBL" id="PVZC01000002">
    <property type="protein sequence ID" value="PRY00408.1"/>
    <property type="molecule type" value="Genomic_DNA"/>
</dbReference>
<evidence type="ECO:0000256" key="4">
    <source>
        <dbReference type="ARBA" id="ARBA00022676"/>
    </source>
</evidence>
<dbReference type="Pfam" id="PF16192">
    <property type="entry name" value="PMT_4TMC"/>
    <property type="match status" value="1"/>
</dbReference>
<feature type="transmembrane region" description="Helical" evidence="10">
    <location>
        <begin position="35"/>
        <end position="56"/>
    </location>
</feature>
<keyword evidence="15" id="KW-1185">Reference proteome</keyword>
<comment type="similarity">
    <text evidence="3 10">Belongs to the glycosyltransferase 39 family.</text>
</comment>
<feature type="transmembrane region" description="Helical" evidence="10">
    <location>
        <begin position="454"/>
        <end position="481"/>
    </location>
</feature>
<evidence type="ECO:0000256" key="5">
    <source>
        <dbReference type="ARBA" id="ARBA00022679"/>
    </source>
</evidence>
<feature type="domain" description="Protein O-mannosyl-transferase C-terminal four TM" evidence="13">
    <location>
        <begin position="341"/>
        <end position="535"/>
    </location>
</feature>
<evidence type="ECO:0000259" key="13">
    <source>
        <dbReference type="Pfam" id="PF16192"/>
    </source>
</evidence>
<dbReference type="PANTHER" id="PTHR10050:SF46">
    <property type="entry name" value="PROTEIN O-MANNOSYL-TRANSFERASE 2"/>
    <property type="match status" value="1"/>
</dbReference>
<evidence type="ECO:0000256" key="3">
    <source>
        <dbReference type="ARBA" id="ARBA00007222"/>
    </source>
</evidence>
<feature type="transmembrane region" description="Helical" evidence="10">
    <location>
        <begin position="407"/>
        <end position="425"/>
    </location>
</feature>
<accession>A0A2T0Q964</accession>
<name>A0A2T0Q964_9ACTN</name>
<keyword evidence="10" id="KW-1003">Cell membrane</keyword>
<evidence type="ECO:0000313" key="14">
    <source>
        <dbReference type="EMBL" id="PRY00408.1"/>
    </source>
</evidence>
<feature type="domain" description="ArnT-like N-terminal" evidence="12">
    <location>
        <begin position="46"/>
        <end position="263"/>
    </location>
</feature>
<dbReference type="UniPathway" id="UPA00378"/>
<dbReference type="PANTHER" id="PTHR10050">
    <property type="entry name" value="DOLICHYL-PHOSPHATE-MANNOSE--PROTEIN MANNOSYLTRANSFERASE"/>
    <property type="match status" value="1"/>
</dbReference>
<dbReference type="InterPro" id="IPR003342">
    <property type="entry name" value="ArnT-like_N"/>
</dbReference>
<gene>
    <name evidence="14" type="ORF">CLV72_10237</name>
</gene>
<comment type="subcellular location">
    <subcellularLocation>
        <location evidence="10">Cell membrane</location>
    </subcellularLocation>
    <subcellularLocation>
        <location evidence="1">Endomembrane system</location>
        <topology evidence="1">Multi-pass membrane protein</topology>
    </subcellularLocation>
</comment>
<dbReference type="EC" id="2.4.1.-" evidence="10"/>
<evidence type="ECO:0000256" key="1">
    <source>
        <dbReference type="ARBA" id="ARBA00004127"/>
    </source>
</evidence>
<comment type="pathway">
    <text evidence="2 10">Protein modification; protein glycosylation.</text>
</comment>
<keyword evidence="8 10" id="KW-0472">Membrane</keyword>
<evidence type="ECO:0000256" key="8">
    <source>
        <dbReference type="ARBA" id="ARBA00023136"/>
    </source>
</evidence>
<dbReference type="InterPro" id="IPR032421">
    <property type="entry name" value="PMT_4TMC"/>
</dbReference>
<dbReference type="GO" id="GO:0004169">
    <property type="term" value="F:dolichyl-phosphate-mannose-protein mannosyltransferase activity"/>
    <property type="evidence" value="ECO:0007669"/>
    <property type="project" value="UniProtKB-UniRule"/>
</dbReference>
<feature type="transmembrane region" description="Helical" evidence="10">
    <location>
        <begin position="183"/>
        <end position="203"/>
    </location>
</feature>
<proteinExistence type="inferred from homology"/>
<feature type="region of interest" description="Disordered" evidence="11">
    <location>
        <begin position="1"/>
        <end position="24"/>
    </location>
</feature>
<evidence type="ECO:0000256" key="7">
    <source>
        <dbReference type="ARBA" id="ARBA00022989"/>
    </source>
</evidence>